<dbReference type="RefSeq" id="WP_222207851.1">
    <property type="nucleotide sequence ID" value="NZ_CAJZAH010000003.1"/>
</dbReference>
<gene>
    <name evidence="1" type="ORF">LMG21510_03426</name>
</gene>
<accession>A0ABM8XCS6</accession>
<protein>
    <submittedName>
        <fullName evidence="1">Uncharacterized protein</fullName>
    </submittedName>
</protein>
<comment type="caution">
    <text evidence="1">The sequence shown here is derived from an EMBL/GenBank/DDBJ whole genome shotgun (WGS) entry which is preliminary data.</text>
</comment>
<dbReference type="EMBL" id="CAJZAH010000003">
    <property type="protein sequence ID" value="CAG9177885.1"/>
    <property type="molecule type" value="Genomic_DNA"/>
</dbReference>
<evidence type="ECO:0000313" key="2">
    <source>
        <dbReference type="Proteomes" id="UP000721236"/>
    </source>
</evidence>
<organism evidence="1 2">
    <name type="scientific">Cupriavidus respiraculi</name>
    <dbReference type="NCBI Taxonomy" id="195930"/>
    <lineage>
        <taxon>Bacteria</taxon>
        <taxon>Pseudomonadati</taxon>
        <taxon>Pseudomonadota</taxon>
        <taxon>Betaproteobacteria</taxon>
        <taxon>Burkholderiales</taxon>
        <taxon>Burkholderiaceae</taxon>
        <taxon>Cupriavidus</taxon>
    </lineage>
</organism>
<proteinExistence type="predicted"/>
<keyword evidence="2" id="KW-1185">Reference proteome</keyword>
<evidence type="ECO:0000313" key="1">
    <source>
        <dbReference type="EMBL" id="CAG9177885.1"/>
    </source>
</evidence>
<reference evidence="1 2" key="1">
    <citation type="submission" date="2021-08" db="EMBL/GenBank/DDBJ databases">
        <authorList>
            <person name="Peeters C."/>
        </authorList>
    </citation>
    <scope>NUCLEOTIDE SEQUENCE [LARGE SCALE GENOMIC DNA]</scope>
    <source>
        <strain evidence="1 2">LMG 21510</strain>
    </source>
</reference>
<sequence length="94" mass="10301">MDNAPTAKYKGFDLYPLVYKIEPAQSWPRVKSDRTFSASVLICRDGEAPGGERSKVFRLEAAPWENVGTARRGAVRFGEDIINGLVEGESVAAL</sequence>
<dbReference type="Proteomes" id="UP000721236">
    <property type="component" value="Unassembled WGS sequence"/>
</dbReference>
<name>A0ABM8XCS6_9BURK</name>